<feature type="transmembrane region" description="Helical" evidence="1">
    <location>
        <begin position="89"/>
        <end position="108"/>
    </location>
</feature>
<keyword evidence="3" id="KW-1185">Reference proteome</keyword>
<comment type="caution">
    <text evidence="2">The sequence shown here is derived from an EMBL/GenBank/DDBJ whole genome shotgun (WGS) entry which is preliminary data.</text>
</comment>
<reference evidence="3" key="1">
    <citation type="journal article" date="2019" name="Int. J. Syst. Evol. Microbiol.">
        <title>The Global Catalogue of Microorganisms (GCM) 10K type strain sequencing project: providing services to taxonomists for standard genome sequencing and annotation.</title>
        <authorList>
            <consortium name="The Broad Institute Genomics Platform"/>
            <consortium name="The Broad Institute Genome Sequencing Center for Infectious Disease"/>
            <person name="Wu L."/>
            <person name="Ma J."/>
        </authorList>
    </citation>
    <scope>NUCLEOTIDE SEQUENCE [LARGE SCALE GENOMIC DNA]</scope>
    <source>
        <strain evidence="3">CGMCC 1.10992</strain>
    </source>
</reference>
<keyword evidence="1" id="KW-1133">Transmembrane helix</keyword>
<keyword evidence="1" id="KW-0812">Transmembrane</keyword>
<accession>A0ABW4XJK0</accession>
<dbReference type="Proteomes" id="UP001597380">
    <property type="component" value="Unassembled WGS sequence"/>
</dbReference>
<evidence type="ECO:0000256" key="1">
    <source>
        <dbReference type="SAM" id="Phobius"/>
    </source>
</evidence>
<name>A0ABW4XJK0_9GAMM</name>
<organism evidence="2 3">
    <name type="scientific">Corallincola platygyrae</name>
    <dbReference type="NCBI Taxonomy" id="1193278"/>
    <lineage>
        <taxon>Bacteria</taxon>
        <taxon>Pseudomonadati</taxon>
        <taxon>Pseudomonadota</taxon>
        <taxon>Gammaproteobacteria</taxon>
        <taxon>Alteromonadales</taxon>
        <taxon>Psychromonadaceae</taxon>
        <taxon>Corallincola</taxon>
    </lineage>
</organism>
<keyword evidence="1" id="KW-0472">Membrane</keyword>
<dbReference type="Pfam" id="PF19588">
    <property type="entry name" value="SxtJ"/>
    <property type="match status" value="1"/>
</dbReference>
<feature type="transmembrane region" description="Helical" evidence="1">
    <location>
        <begin position="21"/>
        <end position="43"/>
    </location>
</feature>
<evidence type="ECO:0000313" key="2">
    <source>
        <dbReference type="EMBL" id="MFD2095162.1"/>
    </source>
</evidence>
<feature type="transmembrane region" description="Helical" evidence="1">
    <location>
        <begin position="49"/>
        <end position="82"/>
    </location>
</feature>
<proteinExistence type="predicted"/>
<dbReference type="RefSeq" id="WP_345338322.1">
    <property type="nucleotide sequence ID" value="NZ_BAABLI010000005.1"/>
</dbReference>
<protein>
    <submittedName>
        <fullName evidence="2">SxtJ family membrane protein</fullName>
    </submittedName>
</protein>
<dbReference type="InterPro" id="IPR045781">
    <property type="entry name" value="SxtJ"/>
</dbReference>
<evidence type="ECO:0000313" key="3">
    <source>
        <dbReference type="Proteomes" id="UP001597380"/>
    </source>
</evidence>
<dbReference type="EMBL" id="JBHUHT010000008">
    <property type="protein sequence ID" value="MFD2095162.1"/>
    <property type="molecule type" value="Genomic_DNA"/>
</dbReference>
<gene>
    <name evidence="2" type="ORF">ACFSJ3_04135</name>
</gene>
<sequence>MTDSTLKPPMIAASDKGELRKFGLGFAALLALFFWALLPWWIGYERSLWPIYAGGVIAALAFVLPITIYPLFRVWIVIALILGWINTRLILGVVFFLLIMPLGGWLYWRGKLHFKQGFDPKRESYKERRKALDEKQMENPF</sequence>